<sequence length="188" mass="20553">MAIGQGLQRTVLAGCHTAAGQELADAAGNEAAFLFKGRTAVIVFVVLCRRHDIDLDRTTDPAVIIGSLPAGIEFFSFSIVHASSIPRHGPRKDVIYRIEDDRDAAEVPPQVDTALHGLFIAAEGLVFIEEQRRVGQAEAVDALLDIADHEAVIVARDETGNEFLDTVRILVLIDEDFFILAAQFFRRC</sequence>
<dbReference type="Proteomes" id="UP000017908">
    <property type="component" value="Unassembled WGS sequence"/>
</dbReference>
<dbReference type="EMBL" id="CBKE010000229">
    <property type="protein sequence ID" value="CDF05179.1"/>
    <property type="molecule type" value="Genomic_DNA"/>
</dbReference>
<evidence type="ECO:0000313" key="2">
    <source>
        <dbReference type="Proteomes" id="UP000017908"/>
    </source>
</evidence>
<gene>
    <name evidence="1" type="ORF">BN715_01452</name>
</gene>
<dbReference type="AlphaFoldDB" id="R7MVH8"/>
<proteinExistence type="predicted"/>
<protein>
    <submittedName>
        <fullName evidence="1">Uncharacterized protein</fullName>
    </submittedName>
</protein>
<accession>R7MVH8</accession>
<evidence type="ECO:0000313" key="1">
    <source>
        <dbReference type="EMBL" id="CDF05179.1"/>
    </source>
</evidence>
<organism evidence="1 2">
    <name type="scientific">Megasphaera elsdenii CAG:570</name>
    <dbReference type="NCBI Taxonomy" id="1263087"/>
    <lineage>
        <taxon>Bacteria</taxon>
        <taxon>Bacillati</taxon>
        <taxon>Bacillota</taxon>
        <taxon>Negativicutes</taxon>
        <taxon>Veillonellales</taxon>
        <taxon>Veillonellaceae</taxon>
        <taxon>Megasphaera</taxon>
    </lineage>
</organism>
<reference evidence="1" key="1">
    <citation type="submission" date="2012-11" db="EMBL/GenBank/DDBJ databases">
        <title>Dependencies among metagenomic species, viruses, plasmids and units of genetic variation.</title>
        <authorList>
            <person name="Nielsen H.B."/>
            <person name="Almeida M."/>
            <person name="Juncker A.S."/>
            <person name="Rasmussen S."/>
            <person name="Li J."/>
            <person name="Sunagawa S."/>
            <person name="Plichta D."/>
            <person name="Gautier L."/>
            <person name="Le Chatelier E."/>
            <person name="Peletier E."/>
            <person name="Bonde I."/>
            <person name="Nielsen T."/>
            <person name="Manichanh C."/>
            <person name="Arumugam M."/>
            <person name="Batto J."/>
            <person name="Santos M.B.Q.D."/>
            <person name="Blom N."/>
            <person name="Borruel N."/>
            <person name="Burgdorf K.S."/>
            <person name="Boumezbeur F."/>
            <person name="Casellas F."/>
            <person name="Dore J."/>
            <person name="Guarner F."/>
            <person name="Hansen T."/>
            <person name="Hildebrand F."/>
            <person name="Kaas R.S."/>
            <person name="Kennedy S."/>
            <person name="Kristiansen K."/>
            <person name="Kultima J.R."/>
            <person name="Leonard P."/>
            <person name="Levenez F."/>
            <person name="Lund O."/>
            <person name="Moumen B."/>
            <person name="Le Paslier D."/>
            <person name="Pons N."/>
            <person name="Pedersen O."/>
            <person name="Prifti E."/>
            <person name="Qin J."/>
            <person name="Raes J."/>
            <person name="Tap J."/>
            <person name="Tims S."/>
            <person name="Ussery D.W."/>
            <person name="Yamada T."/>
            <person name="MetaHit consortium"/>
            <person name="Renault P."/>
            <person name="Sicheritz-Ponten T."/>
            <person name="Bork P."/>
            <person name="Wang J."/>
            <person name="Brunak S."/>
            <person name="Ehrlich S.D."/>
        </authorList>
    </citation>
    <scope>NUCLEOTIDE SEQUENCE [LARGE SCALE GENOMIC DNA]</scope>
</reference>
<comment type="caution">
    <text evidence="1">The sequence shown here is derived from an EMBL/GenBank/DDBJ whole genome shotgun (WGS) entry which is preliminary data.</text>
</comment>
<name>R7MVH8_MEGEL</name>